<proteinExistence type="predicted"/>
<evidence type="ECO:0000313" key="4">
    <source>
        <dbReference type="Proteomes" id="UP000728106"/>
    </source>
</evidence>
<dbReference type="OrthoDB" id="2149150at2"/>
<dbReference type="RefSeq" id="WP_003609007.1">
    <property type="nucleotide sequence ID" value="NZ_ALXH01000010.1"/>
</dbReference>
<feature type="compositionally biased region" description="Basic and acidic residues" evidence="1">
    <location>
        <begin position="93"/>
        <end position="102"/>
    </location>
</feature>
<evidence type="ECO:0000256" key="1">
    <source>
        <dbReference type="SAM" id="MobiDB-lite"/>
    </source>
</evidence>
<reference evidence="3 4" key="2">
    <citation type="journal article" date="2021" name="Int. J. Food Microbiol.">
        <title>Safety demonstration of a microbial species for use in the food chain: Weissella confusa.</title>
        <authorList>
            <person name="Bourdichon F."/>
            <person name="Patrone V."/>
            <person name="Fontana A."/>
            <person name="Milani G."/>
            <person name="Morelli L."/>
        </authorList>
    </citation>
    <scope>NUCLEOTIDE SEQUENCE [LARGE SCALE GENOMIC DNA]</scope>
    <source>
        <strain evidence="2">CCUG 30943</strain>
        <strain evidence="3 4">CCUG 43002</strain>
    </source>
</reference>
<reference evidence="3" key="1">
    <citation type="submission" date="2020-02" db="EMBL/GenBank/DDBJ databases">
        <authorList>
            <person name="Fontana A."/>
            <person name="Patrone V."/>
            <person name="Morelli L."/>
        </authorList>
    </citation>
    <scope>NUCLEOTIDE SEQUENCE</scope>
    <source>
        <strain evidence="2">CCUG 30943</strain>
        <strain evidence="3">CCUG 43002</strain>
    </source>
</reference>
<organism evidence="3 4">
    <name type="scientific">Weissella confusa</name>
    <name type="common">Lactobacillus confusus</name>
    <dbReference type="NCBI Taxonomy" id="1583"/>
    <lineage>
        <taxon>Bacteria</taxon>
        <taxon>Bacillati</taxon>
        <taxon>Bacillota</taxon>
        <taxon>Bacilli</taxon>
        <taxon>Lactobacillales</taxon>
        <taxon>Lactobacillaceae</taxon>
        <taxon>Weissella</taxon>
    </lineage>
</organism>
<feature type="region of interest" description="Disordered" evidence="1">
    <location>
        <begin position="62"/>
        <end position="81"/>
    </location>
</feature>
<gene>
    <name evidence="3" type="ORF">HAU20_10445</name>
    <name evidence="2" type="ORF">HAU43_09775</name>
</gene>
<evidence type="ECO:0000313" key="3">
    <source>
        <dbReference type="EMBL" id="MBJ7639790.1"/>
    </source>
</evidence>
<comment type="caution">
    <text evidence="3">The sequence shown here is derived from an EMBL/GenBank/DDBJ whole genome shotgun (WGS) entry which is preliminary data.</text>
</comment>
<dbReference type="EMBL" id="JAAOCP010000016">
    <property type="protein sequence ID" value="MBJ7639790.1"/>
    <property type="molecule type" value="Genomic_DNA"/>
</dbReference>
<keyword evidence="4" id="KW-1185">Reference proteome</keyword>
<evidence type="ECO:0000313" key="2">
    <source>
        <dbReference type="EMBL" id="MBJ7633368.1"/>
    </source>
</evidence>
<dbReference type="Proteomes" id="UP000728106">
    <property type="component" value="Unassembled WGS sequence"/>
</dbReference>
<name>A0A0R2F539_WEICO</name>
<feature type="region of interest" description="Disordered" evidence="1">
    <location>
        <begin position="93"/>
        <end position="115"/>
    </location>
</feature>
<accession>A0A0R2F539</accession>
<sequence>MAFLDVVSKVVKKTGDVVTVLGEQAQKGGDYLADPENQAKINDKVGEFKDAVVNVFNDITKKDKSQQTEAEAEPGVRKDVTPADEDIIIKYPEDEPAEDVKVEVLQPRHNNDDEI</sequence>
<dbReference type="EMBL" id="JAAOCX010000016">
    <property type="protein sequence ID" value="MBJ7633368.1"/>
    <property type="molecule type" value="Genomic_DNA"/>
</dbReference>
<dbReference type="AlphaFoldDB" id="A0A0R2F539"/>
<protein>
    <submittedName>
        <fullName evidence="3">Uncharacterized protein</fullName>
    </submittedName>
</protein>
<dbReference type="Proteomes" id="UP000808038">
    <property type="component" value="Unassembled WGS sequence"/>
</dbReference>